<comment type="caution">
    <text evidence="1">The sequence shown here is derived from an EMBL/GenBank/DDBJ whole genome shotgun (WGS) entry which is preliminary data.</text>
</comment>
<gene>
    <name evidence="1" type="ORF">OLEA9_A035657</name>
</gene>
<proteinExistence type="predicted"/>
<protein>
    <submittedName>
        <fullName evidence="1">Uncharacterized protein</fullName>
    </submittedName>
</protein>
<sequence>NKWKNGEVKTKKIIRDSIDKCLVAYISDLNTSKEIYDKLGKDEIMQAYFLRITEIKNDLLSIGVTITDREMALTTLGGLPSEWYVFRTTLLNYNVIPGFEENG</sequence>
<dbReference type="Proteomes" id="UP000594638">
    <property type="component" value="Unassembled WGS sequence"/>
</dbReference>
<dbReference type="EMBL" id="CACTIH010006167">
    <property type="protein sequence ID" value="CAA3004315.1"/>
    <property type="molecule type" value="Genomic_DNA"/>
</dbReference>
<dbReference type="AlphaFoldDB" id="A0A8S0TG53"/>
<organism evidence="1 2">
    <name type="scientific">Olea europaea subsp. europaea</name>
    <dbReference type="NCBI Taxonomy" id="158383"/>
    <lineage>
        <taxon>Eukaryota</taxon>
        <taxon>Viridiplantae</taxon>
        <taxon>Streptophyta</taxon>
        <taxon>Embryophyta</taxon>
        <taxon>Tracheophyta</taxon>
        <taxon>Spermatophyta</taxon>
        <taxon>Magnoliopsida</taxon>
        <taxon>eudicotyledons</taxon>
        <taxon>Gunneridae</taxon>
        <taxon>Pentapetalae</taxon>
        <taxon>asterids</taxon>
        <taxon>lamiids</taxon>
        <taxon>Lamiales</taxon>
        <taxon>Oleaceae</taxon>
        <taxon>Oleeae</taxon>
        <taxon>Olea</taxon>
    </lineage>
</organism>
<dbReference type="Gramene" id="OE9A035657T1">
    <property type="protein sequence ID" value="OE9A035657C1"/>
    <property type="gene ID" value="OE9A035657"/>
</dbReference>
<evidence type="ECO:0000313" key="2">
    <source>
        <dbReference type="Proteomes" id="UP000594638"/>
    </source>
</evidence>
<feature type="non-terminal residue" evidence="1">
    <location>
        <position position="1"/>
    </location>
</feature>
<reference evidence="1 2" key="1">
    <citation type="submission" date="2019-12" db="EMBL/GenBank/DDBJ databases">
        <authorList>
            <person name="Alioto T."/>
            <person name="Alioto T."/>
            <person name="Gomez Garrido J."/>
        </authorList>
    </citation>
    <scope>NUCLEOTIDE SEQUENCE [LARGE SCALE GENOMIC DNA]</scope>
</reference>
<evidence type="ECO:0000313" key="1">
    <source>
        <dbReference type="EMBL" id="CAA3004315.1"/>
    </source>
</evidence>
<accession>A0A8S0TG53</accession>
<name>A0A8S0TG53_OLEEU</name>
<dbReference type="OrthoDB" id="1912561at2759"/>
<keyword evidence="2" id="KW-1185">Reference proteome</keyword>